<evidence type="ECO:0000313" key="2">
    <source>
        <dbReference type="EMBL" id="CAD6207842.1"/>
    </source>
</evidence>
<evidence type="ECO:0000313" key="3">
    <source>
        <dbReference type="Proteomes" id="UP000604825"/>
    </source>
</evidence>
<dbReference type="Proteomes" id="UP000604825">
    <property type="component" value="Unassembled WGS sequence"/>
</dbReference>
<keyword evidence="3" id="KW-1185">Reference proteome</keyword>
<name>A0A811MJZ8_9POAL</name>
<evidence type="ECO:0000256" key="1">
    <source>
        <dbReference type="SAM" id="Phobius"/>
    </source>
</evidence>
<gene>
    <name evidence="2" type="ORF">NCGR_LOCUS5339</name>
</gene>
<dbReference type="AlphaFoldDB" id="A0A811MJZ8"/>
<feature type="transmembrane region" description="Helical" evidence="1">
    <location>
        <begin position="99"/>
        <end position="119"/>
    </location>
</feature>
<dbReference type="EMBL" id="CAJGYO010000001">
    <property type="protein sequence ID" value="CAD6207842.1"/>
    <property type="molecule type" value="Genomic_DNA"/>
</dbReference>
<keyword evidence="1" id="KW-1133">Transmembrane helix</keyword>
<sequence length="121" mass="13306">MHHHDCPCPPAHHCHTDDVSPHHSHTDDVVAPHHCHTDDVAPPMFFGPATMFSWPTATTTSSSSRSYSDNARHDVRVDVLPPSTTDAPSCEDTPCGKCALGILGWLFWSIIIALIIYAIRK</sequence>
<comment type="caution">
    <text evidence="2">The sequence shown here is derived from an EMBL/GenBank/DDBJ whole genome shotgun (WGS) entry which is preliminary data.</text>
</comment>
<organism evidence="2 3">
    <name type="scientific">Miscanthus lutarioriparius</name>
    <dbReference type="NCBI Taxonomy" id="422564"/>
    <lineage>
        <taxon>Eukaryota</taxon>
        <taxon>Viridiplantae</taxon>
        <taxon>Streptophyta</taxon>
        <taxon>Embryophyta</taxon>
        <taxon>Tracheophyta</taxon>
        <taxon>Spermatophyta</taxon>
        <taxon>Magnoliopsida</taxon>
        <taxon>Liliopsida</taxon>
        <taxon>Poales</taxon>
        <taxon>Poaceae</taxon>
        <taxon>PACMAD clade</taxon>
        <taxon>Panicoideae</taxon>
        <taxon>Andropogonodae</taxon>
        <taxon>Andropogoneae</taxon>
        <taxon>Saccharinae</taxon>
        <taxon>Miscanthus</taxon>
    </lineage>
</organism>
<keyword evidence="1" id="KW-0472">Membrane</keyword>
<accession>A0A811MJZ8</accession>
<protein>
    <submittedName>
        <fullName evidence="2">Uncharacterized protein</fullName>
    </submittedName>
</protein>
<reference evidence="2" key="1">
    <citation type="submission" date="2020-10" db="EMBL/GenBank/DDBJ databases">
        <authorList>
            <person name="Han B."/>
            <person name="Lu T."/>
            <person name="Zhao Q."/>
            <person name="Huang X."/>
            <person name="Zhao Y."/>
        </authorList>
    </citation>
    <scope>NUCLEOTIDE SEQUENCE</scope>
</reference>
<keyword evidence="1" id="KW-0812">Transmembrane</keyword>
<proteinExistence type="predicted"/>